<dbReference type="InterPro" id="IPR037144">
    <property type="entry name" value="Peptidase_M1_pepN_C_sf"/>
</dbReference>
<evidence type="ECO:0000313" key="2">
    <source>
        <dbReference type="EMBL" id="TKA94233.1"/>
    </source>
</evidence>
<dbReference type="EMBL" id="SWAU01000413">
    <property type="protein sequence ID" value="TKA94233.1"/>
    <property type="molecule type" value="Genomic_DNA"/>
</dbReference>
<feature type="domain" description="Peptidase M1 alanyl aminopeptidase C-terminal" evidence="1">
    <location>
        <begin position="7"/>
        <end position="179"/>
    </location>
</feature>
<dbReference type="Proteomes" id="UP000306340">
    <property type="component" value="Unassembled WGS sequence"/>
</dbReference>
<organism evidence="2 3">
    <name type="scientific">Cereibacter changlensis</name>
    <dbReference type="NCBI Taxonomy" id="402884"/>
    <lineage>
        <taxon>Bacteria</taxon>
        <taxon>Pseudomonadati</taxon>
        <taxon>Pseudomonadota</taxon>
        <taxon>Alphaproteobacteria</taxon>
        <taxon>Rhodobacterales</taxon>
        <taxon>Paracoccaceae</taxon>
        <taxon>Cereibacter</taxon>
    </lineage>
</organism>
<feature type="non-terminal residue" evidence="2">
    <location>
        <position position="1"/>
    </location>
</feature>
<dbReference type="PANTHER" id="PTHR46322">
    <property type="entry name" value="PUROMYCIN-SENSITIVE AMINOPEPTIDASE"/>
    <property type="match status" value="1"/>
</dbReference>
<dbReference type="AlphaFoldDB" id="A0A4U0YYN1"/>
<sequence>LALVTRTDGGLRAAEAFRSANNMTEEVGALACLLDIGRGQSELDSFESRWGKDRLVMDKWFSLQILYAAPEATAETTRRLTDHPAFDWKNPNRFRSVIGALSGNHAGFHHASGDSYRLLADWLIRLDPVNPQTAARMSTAFETWARYDADRQALIQAELDRVLAAPGLSRDLAEMADRMRR</sequence>
<dbReference type="InterPro" id="IPR024601">
    <property type="entry name" value="Peptidase_M1_pepN_C"/>
</dbReference>
<dbReference type="Gene3D" id="1.25.50.10">
    <property type="entry name" value="Peptidase M1, alanyl aminopeptidase, C-terminal domain"/>
    <property type="match status" value="1"/>
</dbReference>
<reference evidence="2 3" key="1">
    <citation type="submission" date="2019-04" db="EMBL/GenBank/DDBJ databases">
        <title>Crypto-aerobic microbial life in anoxic (sulfidic) marine sediments.</title>
        <authorList>
            <person name="Bhattacharya S."/>
            <person name="Roy C."/>
            <person name="Mondal N."/>
            <person name="Sarkar J."/>
            <person name="Mandal S."/>
            <person name="Rameez M.J."/>
            <person name="Ghosh W."/>
        </authorList>
    </citation>
    <scope>NUCLEOTIDE SEQUENCE [LARGE SCALE GENOMIC DNA]</scope>
    <source>
        <strain evidence="2 3">SBBC</strain>
    </source>
</reference>
<gene>
    <name evidence="2" type="ORF">FAZ78_23460</name>
</gene>
<dbReference type="Pfam" id="PF17432">
    <property type="entry name" value="DUF3458_C"/>
    <property type="match status" value="1"/>
</dbReference>
<evidence type="ECO:0000313" key="3">
    <source>
        <dbReference type="Proteomes" id="UP000306340"/>
    </source>
</evidence>
<comment type="caution">
    <text evidence="2">The sequence shown here is derived from an EMBL/GenBank/DDBJ whole genome shotgun (WGS) entry which is preliminary data.</text>
</comment>
<accession>A0A4U0YYN1</accession>
<dbReference type="InterPro" id="IPR012779">
    <property type="entry name" value="Peptidase_M1_pepN"/>
</dbReference>
<dbReference type="GO" id="GO:0008270">
    <property type="term" value="F:zinc ion binding"/>
    <property type="evidence" value="ECO:0007669"/>
    <property type="project" value="InterPro"/>
</dbReference>
<evidence type="ECO:0000259" key="1">
    <source>
        <dbReference type="Pfam" id="PF17432"/>
    </source>
</evidence>
<dbReference type="RefSeq" id="WP_136794602.1">
    <property type="nucleotide sequence ID" value="NZ_SWAU01000413.1"/>
</dbReference>
<protein>
    <submittedName>
        <fullName evidence="2">DUF3458 domain-containing protein</fullName>
    </submittedName>
</protein>
<dbReference type="PANTHER" id="PTHR46322:SF1">
    <property type="entry name" value="PUROMYCIN-SENSITIVE AMINOPEPTIDASE"/>
    <property type="match status" value="1"/>
</dbReference>
<name>A0A4U0YYN1_9RHOB</name>
<proteinExistence type="predicted"/>